<dbReference type="InterPro" id="IPR040764">
    <property type="entry name" value="CvfB_WH"/>
</dbReference>
<sequence length="278" mass="30852">MLQIGQYNQLDVLEVGAYGIILDGLDRGRLLLSNRLAPADIEVGDELEVFVFVDAEGDPVATTDRPAATVGQVAWLEVVEVNEVGAFADWGLSKDLFIPFAEQQHPLGKGRHSLVKVYLDNQGRLAGSTRIDHWIKDEPGNLKRGEKVRVIVGDKTELGYKAIINHQSWGLLYSNELFQRIRKGQEMEAFVNRVRDDGKVDLSLTQPGFSKNKIDGVSGDIIAALEENDGFLPLSDKSPPQEIYARFGISKKVFKQAVGALYKARRITLHSDGVRLKK</sequence>
<feature type="domain" description="S1 motif" evidence="2">
    <location>
        <begin position="69"/>
        <end position="130"/>
    </location>
</feature>
<dbReference type="Gene3D" id="2.40.50.140">
    <property type="entry name" value="Nucleic acid-binding proteins"/>
    <property type="match status" value="1"/>
</dbReference>
<name>A0A5B0WT06_9GAMM</name>
<feature type="domain" description="S1 motif" evidence="2">
    <location>
        <begin position="143"/>
        <end position="205"/>
    </location>
</feature>
<evidence type="ECO:0000313" key="3">
    <source>
        <dbReference type="EMBL" id="KAA1189435.1"/>
    </source>
</evidence>
<dbReference type="PANTHER" id="PTHR37296">
    <property type="entry name" value="CONSERVED VIRULENCE FACTOR B"/>
    <property type="match status" value="1"/>
</dbReference>
<dbReference type="InterPro" id="IPR014464">
    <property type="entry name" value="CvfB_fam"/>
</dbReference>
<gene>
    <name evidence="3" type="ORF">F0M18_13815</name>
</gene>
<protein>
    <submittedName>
        <fullName evidence="3">GntR family transcriptional regulator</fullName>
    </submittedName>
</protein>
<dbReference type="Pfam" id="PF17783">
    <property type="entry name" value="WHD_CvfB"/>
    <property type="match status" value="1"/>
</dbReference>
<dbReference type="InterPro" id="IPR003029">
    <property type="entry name" value="S1_domain"/>
</dbReference>
<dbReference type="InterPro" id="IPR036388">
    <property type="entry name" value="WH-like_DNA-bd_sf"/>
</dbReference>
<dbReference type="EMBL" id="VTUX01000007">
    <property type="protein sequence ID" value="KAA1189435.1"/>
    <property type="molecule type" value="Genomic_DNA"/>
</dbReference>
<dbReference type="GO" id="GO:0003676">
    <property type="term" value="F:nucleic acid binding"/>
    <property type="evidence" value="ECO:0007669"/>
    <property type="project" value="InterPro"/>
</dbReference>
<keyword evidence="4" id="KW-1185">Reference proteome</keyword>
<comment type="similarity">
    <text evidence="1">Belongs to the CvfB family.</text>
</comment>
<dbReference type="Pfam" id="PF13509">
    <property type="entry name" value="S1_2"/>
    <property type="match status" value="1"/>
</dbReference>
<dbReference type="SMART" id="SM00316">
    <property type="entry name" value="S1"/>
    <property type="match status" value="2"/>
</dbReference>
<dbReference type="PANTHER" id="PTHR37296:SF1">
    <property type="entry name" value="CONSERVED VIRULENCE FACTOR B"/>
    <property type="match status" value="1"/>
</dbReference>
<dbReference type="PIRSF" id="PIRSF012524">
    <property type="entry name" value="YitL_S1"/>
    <property type="match status" value="1"/>
</dbReference>
<reference evidence="3 4" key="1">
    <citation type="submission" date="2019-09" db="EMBL/GenBank/DDBJ databases">
        <authorList>
            <person name="Chen X.-Y."/>
        </authorList>
    </citation>
    <scope>NUCLEOTIDE SEQUENCE [LARGE SCALE GENOMIC DNA]</scope>
    <source>
        <strain evidence="3 4">NY5</strain>
    </source>
</reference>
<evidence type="ECO:0000256" key="1">
    <source>
        <dbReference type="PIRNR" id="PIRNR012524"/>
    </source>
</evidence>
<dbReference type="Gene3D" id="1.10.10.10">
    <property type="entry name" value="Winged helix-like DNA-binding domain superfamily/Winged helix DNA-binding domain"/>
    <property type="match status" value="1"/>
</dbReference>
<comment type="caution">
    <text evidence="3">The sequence shown here is derived from an EMBL/GenBank/DDBJ whole genome shotgun (WGS) entry which is preliminary data.</text>
</comment>
<evidence type="ECO:0000313" key="4">
    <source>
        <dbReference type="Proteomes" id="UP000323708"/>
    </source>
</evidence>
<accession>A0A5B0WT06</accession>
<organism evidence="3 4">
    <name type="scientific">Pseudohalioglobus sediminis</name>
    <dbReference type="NCBI Taxonomy" id="2606449"/>
    <lineage>
        <taxon>Bacteria</taxon>
        <taxon>Pseudomonadati</taxon>
        <taxon>Pseudomonadota</taxon>
        <taxon>Gammaproteobacteria</taxon>
        <taxon>Cellvibrionales</taxon>
        <taxon>Halieaceae</taxon>
        <taxon>Pseudohalioglobus</taxon>
    </lineage>
</organism>
<dbReference type="AlphaFoldDB" id="A0A5B0WT06"/>
<dbReference type="InterPro" id="IPR012340">
    <property type="entry name" value="NA-bd_OB-fold"/>
</dbReference>
<dbReference type="Proteomes" id="UP000323708">
    <property type="component" value="Unassembled WGS sequence"/>
</dbReference>
<dbReference type="RefSeq" id="WP_149612046.1">
    <property type="nucleotide sequence ID" value="NZ_VTUX01000007.1"/>
</dbReference>
<evidence type="ECO:0000259" key="2">
    <source>
        <dbReference type="SMART" id="SM00316"/>
    </source>
</evidence>
<dbReference type="InterPro" id="IPR039566">
    <property type="entry name" value="CvfB_S1_st"/>
</dbReference>
<proteinExistence type="inferred from homology"/>